<dbReference type="Proteomes" id="UP000821866">
    <property type="component" value="Chromosome 4"/>
</dbReference>
<sequence length="179" mass="20124">MRMNFRSGKSKIAVAAVAACILLLAVIGVLAFIGAESNVKEILCTVGHSAVTPNMYPPEFPCDYLYYTSVVILKKEVMATEVQTSWTTFQAMAKNYTRLISGMSFDYRYFSHHQLQPAIPALNALAQARIESYGILNIVASPEDLRTAVYKMRQDTEALAEYEPREEERHCARIHGLQR</sequence>
<reference evidence="1" key="1">
    <citation type="journal article" date="2020" name="Cell">
        <title>Large-Scale Comparative Analyses of Tick Genomes Elucidate Their Genetic Diversity and Vector Capacities.</title>
        <authorList>
            <consortium name="Tick Genome and Microbiome Consortium (TIGMIC)"/>
            <person name="Jia N."/>
            <person name="Wang J."/>
            <person name="Shi W."/>
            <person name="Du L."/>
            <person name="Sun Y."/>
            <person name="Zhan W."/>
            <person name="Jiang J.F."/>
            <person name="Wang Q."/>
            <person name="Zhang B."/>
            <person name="Ji P."/>
            <person name="Bell-Sakyi L."/>
            <person name="Cui X.M."/>
            <person name="Yuan T.T."/>
            <person name="Jiang B.G."/>
            <person name="Yang W.F."/>
            <person name="Lam T.T."/>
            <person name="Chang Q.C."/>
            <person name="Ding S.J."/>
            <person name="Wang X.J."/>
            <person name="Zhu J.G."/>
            <person name="Ruan X.D."/>
            <person name="Zhao L."/>
            <person name="Wei J.T."/>
            <person name="Ye R.Z."/>
            <person name="Que T.C."/>
            <person name="Du C.H."/>
            <person name="Zhou Y.H."/>
            <person name="Cheng J.X."/>
            <person name="Dai P.F."/>
            <person name="Guo W.B."/>
            <person name="Han X.H."/>
            <person name="Huang E.J."/>
            <person name="Li L.F."/>
            <person name="Wei W."/>
            <person name="Gao Y.C."/>
            <person name="Liu J.Z."/>
            <person name="Shao H.Z."/>
            <person name="Wang X."/>
            <person name="Wang C.C."/>
            <person name="Yang T.C."/>
            <person name="Huo Q.B."/>
            <person name="Li W."/>
            <person name="Chen H.Y."/>
            <person name="Chen S.E."/>
            <person name="Zhou L.G."/>
            <person name="Ni X.B."/>
            <person name="Tian J.H."/>
            <person name="Sheng Y."/>
            <person name="Liu T."/>
            <person name="Pan Y.S."/>
            <person name="Xia L.Y."/>
            <person name="Li J."/>
            <person name="Zhao F."/>
            <person name="Cao W.C."/>
        </authorList>
    </citation>
    <scope>NUCLEOTIDE SEQUENCE</scope>
    <source>
        <strain evidence="1">Rmic-2018</strain>
    </source>
</reference>
<keyword evidence="2" id="KW-1185">Reference proteome</keyword>
<name>A0A9J6E1Q9_RHIMP</name>
<dbReference type="AlphaFoldDB" id="A0A9J6E1Q9"/>
<gene>
    <name evidence="1" type="ORF">HPB51_014173</name>
</gene>
<organism evidence="1 2">
    <name type="scientific">Rhipicephalus microplus</name>
    <name type="common">Cattle tick</name>
    <name type="synonym">Boophilus microplus</name>
    <dbReference type="NCBI Taxonomy" id="6941"/>
    <lineage>
        <taxon>Eukaryota</taxon>
        <taxon>Metazoa</taxon>
        <taxon>Ecdysozoa</taxon>
        <taxon>Arthropoda</taxon>
        <taxon>Chelicerata</taxon>
        <taxon>Arachnida</taxon>
        <taxon>Acari</taxon>
        <taxon>Parasitiformes</taxon>
        <taxon>Ixodida</taxon>
        <taxon>Ixodoidea</taxon>
        <taxon>Ixodidae</taxon>
        <taxon>Rhipicephalinae</taxon>
        <taxon>Rhipicephalus</taxon>
        <taxon>Boophilus</taxon>
    </lineage>
</organism>
<dbReference type="EMBL" id="JABSTU010000006">
    <property type="protein sequence ID" value="KAH8028218.1"/>
    <property type="molecule type" value="Genomic_DNA"/>
</dbReference>
<evidence type="ECO:0000313" key="2">
    <source>
        <dbReference type="Proteomes" id="UP000821866"/>
    </source>
</evidence>
<protein>
    <submittedName>
        <fullName evidence="1">Uncharacterized protein</fullName>
    </submittedName>
</protein>
<comment type="caution">
    <text evidence="1">The sequence shown here is derived from an EMBL/GenBank/DDBJ whole genome shotgun (WGS) entry which is preliminary data.</text>
</comment>
<accession>A0A9J6E1Q9</accession>
<evidence type="ECO:0000313" key="1">
    <source>
        <dbReference type="EMBL" id="KAH8028218.1"/>
    </source>
</evidence>
<dbReference type="VEuPathDB" id="VectorBase:LOC119168558"/>
<proteinExistence type="predicted"/>
<reference evidence="1" key="2">
    <citation type="submission" date="2021-09" db="EMBL/GenBank/DDBJ databases">
        <authorList>
            <person name="Jia N."/>
            <person name="Wang J."/>
            <person name="Shi W."/>
            <person name="Du L."/>
            <person name="Sun Y."/>
            <person name="Zhan W."/>
            <person name="Jiang J."/>
            <person name="Wang Q."/>
            <person name="Zhang B."/>
            <person name="Ji P."/>
            <person name="Sakyi L.B."/>
            <person name="Cui X."/>
            <person name="Yuan T."/>
            <person name="Jiang B."/>
            <person name="Yang W."/>
            <person name="Lam T.T.-Y."/>
            <person name="Chang Q."/>
            <person name="Ding S."/>
            <person name="Wang X."/>
            <person name="Zhu J."/>
            <person name="Ruan X."/>
            <person name="Zhao L."/>
            <person name="Wei J."/>
            <person name="Que T."/>
            <person name="Du C."/>
            <person name="Cheng J."/>
            <person name="Dai P."/>
            <person name="Han X."/>
            <person name="Huang E."/>
            <person name="Gao Y."/>
            <person name="Liu J."/>
            <person name="Shao H."/>
            <person name="Ye R."/>
            <person name="Li L."/>
            <person name="Wei W."/>
            <person name="Wang X."/>
            <person name="Wang C."/>
            <person name="Huo Q."/>
            <person name="Li W."/>
            <person name="Guo W."/>
            <person name="Chen H."/>
            <person name="Chen S."/>
            <person name="Zhou L."/>
            <person name="Zhou L."/>
            <person name="Ni X."/>
            <person name="Tian J."/>
            <person name="Zhou Y."/>
            <person name="Sheng Y."/>
            <person name="Liu T."/>
            <person name="Pan Y."/>
            <person name="Xia L."/>
            <person name="Li J."/>
            <person name="Zhao F."/>
            <person name="Cao W."/>
        </authorList>
    </citation>
    <scope>NUCLEOTIDE SEQUENCE</scope>
    <source>
        <strain evidence="1">Rmic-2018</strain>
        <tissue evidence="1">Larvae</tissue>
    </source>
</reference>